<dbReference type="EMBL" id="CAKOGP040000113">
    <property type="protein sequence ID" value="CAJ1930440.1"/>
    <property type="molecule type" value="Genomic_DNA"/>
</dbReference>
<name>A0AAD2CFA7_9STRA</name>
<feature type="domain" description="DUF6824" evidence="1">
    <location>
        <begin position="112"/>
        <end position="196"/>
    </location>
</feature>
<dbReference type="AlphaFoldDB" id="A0AAD2CFA7"/>
<gene>
    <name evidence="2" type="ORF">CYCCA115_LOCUS1941</name>
</gene>
<proteinExistence type="predicted"/>
<comment type="caution">
    <text evidence="2">The sequence shown here is derived from an EMBL/GenBank/DDBJ whole genome shotgun (WGS) entry which is preliminary data.</text>
</comment>
<evidence type="ECO:0000313" key="2">
    <source>
        <dbReference type="EMBL" id="CAJ1930440.1"/>
    </source>
</evidence>
<keyword evidence="3" id="KW-1185">Reference proteome</keyword>
<organism evidence="2 3">
    <name type="scientific">Cylindrotheca closterium</name>
    <dbReference type="NCBI Taxonomy" id="2856"/>
    <lineage>
        <taxon>Eukaryota</taxon>
        <taxon>Sar</taxon>
        <taxon>Stramenopiles</taxon>
        <taxon>Ochrophyta</taxon>
        <taxon>Bacillariophyta</taxon>
        <taxon>Bacillariophyceae</taxon>
        <taxon>Bacillariophycidae</taxon>
        <taxon>Bacillariales</taxon>
        <taxon>Bacillariaceae</taxon>
        <taxon>Cylindrotheca</taxon>
    </lineage>
</organism>
<accession>A0AAD2CFA7</accession>
<reference evidence="2" key="1">
    <citation type="submission" date="2023-08" db="EMBL/GenBank/DDBJ databases">
        <authorList>
            <person name="Audoor S."/>
            <person name="Bilcke G."/>
        </authorList>
    </citation>
    <scope>NUCLEOTIDE SEQUENCE</scope>
</reference>
<protein>
    <recommendedName>
        <fullName evidence="1">DUF6824 domain-containing protein</fullName>
    </recommendedName>
</protein>
<dbReference type="Proteomes" id="UP001295423">
    <property type="component" value="Unassembled WGS sequence"/>
</dbReference>
<evidence type="ECO:0000259" key="1">
    <source>
        <dbReference type="Pfam" id="PF20710"/>
    </source>
</evidence>
<dbReference type="Pfam" id="PF20710">
    <property type="entry name" value="DUF6824"/>
    <property type="match status" value="1"/>
</dbReference>
<dbReference type="InterPro" id="IPR049227">
    <property type="entry name" value="DUF6824"/>
</dbReference>
<sequence length="204" mass="22430">MTVNTLHEQLALQEMSHASPLTHTSSLNAQLRLAQFIELEAAILARRALVPSSWLLRQALADRATGSSGDIGMVLKSARHFTPSFSTTTAQKPSTIKPGGAGLSLDVPSELDILCGRGGKSNHHAGNKRYRQVISDMKARYRSIGSKTAKTHVSRAIVEHVHGYGGRFLRFDTEKRKYIVLSAAEARKKTSQALREAKEVKWTK</sequence>
<evidence type="ECO:0000313" key="3">
    <source>
        <dbReference type="Proteomes" id="UP001295423"/>
    </source>
</evidence>